<gene>
    <name evidence="2" type="ORF">GCM10010140_76470</name>
</gene>
<keyword evidence="3" id="KW-1185">Reference proteome</keyword>
<evidence type="ECO:0000313" key="2">
    <source>
        <dbReference type="EMBL" id="GGQ35146.1"/>
    </source>
</evidence>
<organism evidence="2 3">
    <name type="scientific">Streptosporangium pseudovulgare</name>
    <dbReference type="NCBI Taxonomy" id="35765"/>
    <lineage>
        <taxon>Bacteria</taxon>
        <taxon>Bacillati</taxon>
        <taxon>Actinomycetota</taxon>
        <taxon>Actinomycetes</taxon>
        <taxon>Streptosporangiales</taxon>
        <taxon>Streptosporangiaceae</taxon>
        <taxon>Streptosporangium</taxon>
    </lineage>
</organism>
<dbReference type="EMBL" id="BMQJ01000039">
    <property type="protein sequence ID" value="GGQ35146.1"/>
    <property type="molecule type" value="Genomic_DNA"/>
</dbReference>
<name>A0ABQ2RK39_9ACTN</name>
<evidence type="ECO:0000313" key="3">
    <source>
        <dbReference type="Proteomes" id="UP000611554"/>
    </source>
</evidence>
<comment type="caution">
    <text evidence="2">The sequence shown here is derived from an EMBL/GenBank/DDBJ whole genome shotgun (WGS) entry which is preliminary data.</text>
</comment>
<accession>A0ABQ2RK39</accession>
<feature type="compositionally biased region" description="Basic residues" evidence="1">
    <location>
        <begin position="47"/>
        <end position="61"/>
    </location>
</feature>
<reference evidence="3" key="1">
    <citation type="journal article" date="2019" name="Int. J. Syst. Evol. Microbiol.">
        <title>The Global Catalogue of Microorganisms (GCM) 10K type strain sequencing project: providing services to taxonomists for standard genome sequencing and annotation.</title>
        <authorList>
            <consortium name="The Broad Institute Genomics Platform"/>
            <consortium name="The Broad Institute Genome Sequencing Center for Infectious Disease"/>
            <person name="Wu L."/>
            <person name="Ma J."/>
        </authorList>
    </citation>
    <scope>NUCLEOTIDE SEQUENCE [LARGE SCALE GENOMIC DNA]</scope>
    <source>
        <strain evidence="3">JCM 3115</strain>
    </source>
</reference>
<feature type="region of interest" description="Disordered" evidence="1">
    <location>
        <begin position="1"/>
        <end position="61"/>
    </location>
</feature>
<protein>
    <submittedName>
        <fullName evidence="2">Uncharacterized protein</fullName>
    </submittedName>
</protein>
<dbReference type="Proteomes" id="UP000611554">
    <property type="component" value="Unassembled WGS sequence"/>
</dbReference>
<evidence type="ECO:0000256" key="1">
    <source>
        <dbReference type="SAM" id="MobiDB-lite"/>
    </source>
</evidence>
<proteinExistence type="predicted"/>
<sequence>MRRHTHDVAALRVGPGRVSRTRQPEQAPPRGTDLRRPPSGHNIRVSRQARGRRIVPRRRDH</sequence>